<dbReference type="Gene3D" id="3.40.30.10">
    <property type="entry name" value="Glutaredoxin"/>
    <property type="match status" value="1"/>
</dbReference>
<dbReference type="AlphaFoldDB" id="A0A0M1NIY1"/>
<evidence type="ECO:0000259" key="1">
    <source>
        <dbReference type="Pfam" id="PF00462"/>
    </source>
</evidence>
<comment type="caution">
    <text evidence="2">The sequence shown here is derived from an EMBL/GenBank/DDBJ whole genome shotgun (WGS) entry which is preliminary data.</text>
</comment>
<proteinExistence type="predicted"/>
<gene>
    <name evidence="2" type="ORF">AM231_21095</name>
</gene>
<dbReference type="EMBL" id="LIUT01000005">
    <property type="protein sequence ID" value="KOR82062.1"/>
    <property type="molecule type" value="Genomic_DNA"/>
</dbReference>
<dbReference type="PATRIC" id="fig|1705565.3.peg.140"/>
<name>A0A0M1NIY1_9BACL</name>
<dbReference type="InterPro" id="IPR011767">
    <property type="entry name" value="GLR_AS"/>
</dbReference>
<dbReference type="PROSITE" id="PS51354">
    <property type="entry name" value="GLUTAREDOXIN_2"/>
    <property type="match status" value="1"/>
</dbReference>
<dbReference type="InterPro" id="IPR017937">
    <property type="entry name" value="Thioredoxin_CS"/>
</dbReference>
<dbReference type="PANTHER" id="PTHR34386:SF1">
    <property type="entry name" value="GLUTAREDOXIN-LIKE PROTEIN NRDH"/>
    <property type="match status" value="1"/>
</dbReference>
<feature type="domain" description="Glutaredoxin" evidence="1">
    <location>
        <begin position="4"/>
        <end position="60"/>
    </location>
</feature>
<dbReference type="PANTHER" id="PTHR34386">
    <property type="entry name" value="GLUTAREDOXIN"/>
    <property type="match status" value="1"/>
</dbReference>
<protein>
    <submittedName>
        <fullName evidence="2">Glutaredoxin</fullName>
    </submittedName>
</protein>
<evidence type="ECO:0000313" key="3">
    <source>
        <dbReference type="Proteomes" id="UP000036932"/>
    </source>
</evidence>
<dbReference type="Pfam" id="PF00462">
    <property type="entry name" value="Glutaredoxin"/>
    <property type="match status" value="1"/>
</dbReference>
<dbReference type="SUPFAM" id="SSF52833">
    <property type="entry name" value="Thioredoxin-like"/>
    <property type="match status" value="1"/>
</dbReference>
<accession>A0A0M1NIY1</accession>
<dbReference type="GO" id="GO:0009055">
    <property type="term" value="F:electron transfer activity"/>
    <property type="evidence" value="ECO:0007669"/>
    <property type="project" value="TreeGrafter"/>
</dbReference>
<dbReference type="InterPro" id="IPR002109">
    <property type="entry name" value="Glutaredoxin"/>
</dbReference>
<evidence type="ECO:0000313" key="2">
    <source>
        <dbReference type="EMBL" id="KOR82062.1"/>
    </source>
</evidence>
<organism evidence="2 3">
    <name type="scientific">Paenibacillus solani</name>
    <dbReference type="NCBI Taxonomy" id="1705565"/>
    <lineage>
        <taxon>Bacteria</taxon>
        <taxon>Bacillati</taxon>
        <taxon>Bacillota</taxon>
        <taxon>Bacilli</taxon>
        <taxon>Bacillales</taxon>
        <taxon>Paenibacillaceae</taxon>
        <taxon>Paenibacillus</taxon>
    </lineage>
</organism>
<sequence length="78" mass="8994">MENVIVYTSNNCPHCKQVKSFLCDQGIEFEERNIEKNDEFAQQVWDMGVRAVPLTIIGEHRILGMNKLQFNKALNPEA</sequence>
<dbReference type="InterPro" id="IPR051548">
    <property type="entry name" value="Grx-like_ET"/>
</dbReference>
<dbReference type="Proteomes" id="UP000036932">
    <property type="component" value="Unassembled WGS sequence"/>
</dbReference>
<keyword evidence="3" id="KW-1185">Reference proteome</keyword>
<reference evidence="3" key="1">
    <citation type="submission" date="2015-08" db="EMBL/GenBank/DDBJ databases">
        <title>Genome sequencing project for genomic taxonomy and phylogenomics of Bacillus-like bacteria.</title>
        <authorList>
            <person name="Liu B."/>
            <person name="Wang J."/>
            <person name="Zhu Y."/>
            <person name="Liu G."/>
            <person name="Chen Q."/>
            <person name="Chen Z."/>
            <person name="Lan J."/>
            <person name="Che J."/>
            <person name="Ge C."/>
            <person name="Shi H."/>
            <person name="Pan Z."/>
            <person name="Liu X."/>
        </authorList>
    </citation>
    <scope>NUCLEOTIDE SEQUENCE [LARGE SCALE GENOMIC DNA]</scope>
    <source>
        <strain evidence="3">FJAT-22460</strain>
    </source>
</reference>
<dbReference type="PROSITE" id="PS00194">
    <property type="entry name" value="THIOREDOXIN_1"/>
    <property type="match status" value="1"/>
</dbReference>
<dbReference type="CDD" id="cd02976">
    <property type="entry name" value="NrdH"/>
    <property type="match status" value="1"/>
</dbReference>
<dbReference type="RefSeq" id="WP_054404385.1">
    <property type="nucleotide sequence ID" value="NZ_LIUT01000005.1"/>
</dbReference>
<dbReference type="OrthoDB" id="9795531at2"/>
<dbReference type="InterPro" id="IPR036249">
    <property type="entry name" value="Thioredoxin-like_sf"/>
</dbReference>
<dbReference type="GO" id="GO:0045454">
    <property type="term" value="P:cell redox homeostasis"/>
    <property type="evidence" value="ECO:0007669"/>
    <property type="project" value="TreeGrafter"/>
</dbReference>
<dbReference type="PROSITE" id="PS00195">
    <property type="entry name" value="GLUTAREDOXIN_1"/>
    <property type="match status" value="1"/>
</dbReference>